<keyword evidence="3" id="KW-1185">Reference proteome</keyword>
<organism evidence="2 4">
    <name type="scientific">Paraburkholderia madseniana</name>
    <dbReference type="NCBI Taxonomy" id="2599607"/>
    <lineage>
        <taxon>Bacteria</taxon>
        <taxon>Pseudomonadati</taxon>
        <taxon>Pseudomonadota</taxon>
        <taxon>Betaproteobacteria</taxon>
        <taxon>Burkholderiales</taxon>
        <taxon>Burkholderiaceae</taxon>
        <taxon>Paraburkholderia</taxon>
    </lineage>
</organism>
<accession>A0AAP5EMV6</accession>
<evidence type="ECO:0000313" key="1">
    <source>
        <dbReference type="EMBL" id="MCX4145037.1"/>
    </source>
</evidence>
<dbReference type="Proteomes" id="UP001242288">
    <property type="component" value="Unassembled WGS sequence"/>
</dbReference>
<evidence type="ECO:0000313" key="2">
    <source>
        <dbReference type="EMBL" id="MDQ6406869.1"/>
    </source>
</evidence>
<dbReference type="EMBL" id="JAMXWF010000004">
    <property type="protein sequence ID" value="MDQ6406869.1"/>
    <property type="molecule type" value="Genomic_DNA"/>
</dbReference>
<name>A0AAP5EMV6_9BURK</name>
<sequence length="338" mass="37326">MKCGKNGVLFSFGGDMACSILLGAGFSRNWGGWLGAEAFEYLLGCPEVKSSPTIKELLWGFSEVGGFECALAELHSRARLDHGRYNADLQSLEGAVQNMFKAMNHCMSRLTNFDLGLGNGSVRKFLGRFDAIFTLNQDLLLEYQYLQRWDGVELPGMRLSSSAGPHPCGTPWTEQWIPAKESEFRVTVHRQPCFKLHGSSNWVEGVGGSLLIAGGENARKLGLPPVLDWYHRQFAHYVSRANHSLMIIGYGFRDIYINEVIAQAVAENGLRLFVISPEGSSAASRASLSAGLGQEGGSAIDEAFRRGLVGASRRRLNEIFTEREPMELKKVLRFLEAD</sequence>
<dbReference type="Proteomes" id="UP001209412">
    <property type="component" value="Unassembled WGS sequence"/>
</dbReference>
<gene>
    <name evidence="2" type="ORF">NIE36_06520</name>
    <name evidence="1" type="ORF">OSB80_06530</name>
</gene>
<proteinExistence type="predicted"/>
<dbReference type="EMBL" id="JAPKHW010000004">
    <property type="protein sequence ID" value="MCX4145037.1"/>
    <property type="molecule type" value="Genomic_DNA"/>
</dbReference>
<evidence type="ECO:0000313" key="3">
    <source>
        <dbReference type="Proteomes" id="UP001209412"/>
    </source>
</evidence>
<protein>
    <submittedName>
        <fullName evidence="2">SIR2 family protein</fullName>
    </submittedName>
</protein>
<comment type="caution">
    <text evidence="2">The sequence shown here is derived from an EMBL/GenBank/DDBJ whole genome shotgun (WGS) entry which is preliminary data.</text>
</comment>
<reference evidence="2" key="1">
    <citation type="submission" date="2022-06" db="EMBL/GenBank/DDBJ databases">
        <title>PHB producers.</title>
        <authorList>
            <person name="Besaury L."/>
        </authorList>
    </citation>
    <scope>NUCLEOTIDE SEQUENCE</scope>
    <source>
        <strain evidence="2 3">SEWS6</strain>
    </source>
</reference>
<dbReference type="AlphaFoldDB" id="A0AAP5EMV6"/>
<dbReference type="Pfam" id="PF13289">
    <property type="entry name" value="SIR2_2"/>
    <property type="match status" value="1"/>
</dbReference>
<evidence type="ECO:0000313" key="4">
    <source>
        <dbReference type="Proteomes" id="UP001242288"/>
    </source>
</evidence>